<organism evidence="8 9">
    <name type="scientific">Thermogutta terrifontis</name>
    <dbReference type="NCBI Taxonomy" id="1331910"/>
    <lineage>
        <taxon>Bacteria</taxon>
        <taxon>Pseudomonadati</taxon>
        <taxon>Planctomycetota</taxon>
        <taxon>Planctomycetia</taxon>
        <taxon>Pirellulales</taxon>
        <taxon>Thermoguttaceae</taxon>
        <taxon>Thermogutta</taxon>
    </lineage>
</organism>
<dbReference type="Proteomes" id="UP000215086">
    <property type="component" value="Chromosome"/>
</dbReference>
<dbReference type="AlphaFoldDB" id="A0A286RL26"/>
<evidence type="ECO:0000313" key="8">
    <source>
        <dbReference type="EMBL" id="ASV76648.1"/>
    </source>
</evidence>
<dbReference type="PANTHER" id="PTHR32125">
    <property type="entry name" value="2-C-METHYL-D-ERYTHRITOL 4-PHOSPHATE CYTIDYLYLTRANSFERASE, CHLOROPLASTIC"/>
    <property type="match status" value="1"/>
</dbReference>
<comment type="similarity">
    <text evidence="3 7">Belongs to the IspD/TarI cytidylyltransferase family. IspD subfamily.</text>
</comment>
<dbReference type="FunFam" id="3.90.550.10:FF:000003">
    <property type="entry name" value="2-C-methyl-D-erythritol 4-phosphate cytidylyltransferase"/>
    <property type="match status" value="1"/>
</dbReference>
<reference evidence="8 9" key="1">
    <citation type="journal article" name="Front. Microbiol.">
        <title>Sugar Metabolism of the First Thermophilic Planctomycete Thermogutta terrifontis: Comparative Genomic and Transcriptomic Approaches.</title>
        <authorList>
            <person name="Elcheninov A.G."/>
            <person name="Menzel P."/>
            <person name="Gudbergsdottir S.R."/>
            <person name="Slesarev A.I."/>
            <person name="Kadnikov V.V."/>
            <person name="Krogh A."/>
            <person name="Bonch-Osmolovskaya E.A."/>
            <person name="Peng X."/>
            <person name="Kublanov I.V."/>
        </authorList>
    </citation>
    <scope>NUCLEOTIDE SEQUENCE [LARGE SCALE GENOMIC DNA]</scope>
    <source>
        <strain evidence="8 9">R1</strain>
    </source>
</reference>
<feature type="site" description="Positions MEP for the nucleophilic attack" evidence="7">
    <location>
        <position position="156"/>
    </location>
</feature>
<keyword evidence="6 7" id="KW-0414">Isoprene biosynthesis</keyword>
<feature type="site" description="Transition state stabilizer" evidence="7">
    <location>
        <position position="16"/>
    </location>
</feature>
<dbReference type="KEGG" id="ttf:THTE_4047"/>
<keyword evidence="4 7" id="KW-0808">Transferase</keyword>
<dbReference type="InterPro" id="IPR018294">
    <property type="entry name" value="ISPD_synthase_CS"/>
</dbReference>
<dbReference type="InterPro" id="IPR050088">
    <property type="entry name" value="IspD/TarI_cytidylyltransf_bact"/>
</dbReference>
<dbReference type="EMBL" id="CP018477">
    <property type="protein sequence ID" value="ASV76648.1"/>
    <property type="molecule type" value="Genomic_DNA"/>
</dbReference>
<dbReference type="Pfam" id="PF01128">
    <property type="entry name" value="IspD"/>
    <property type="match status" value="1"/>
</dbReference>
<dbReference type="GO" id="GO:0050518">
    <property type="term" value="F:2-C-methyl-D-erythritol 4-phosphate cytidylyltransferase activity"/>
    <property type="evidence" value="ECO:0007669"/>
    <property type="project" value="UniProtKB-UniRule"/>
</dbReference>
<comment type="pathway">
    <text evidence="2 7">Isoprenoid biosynthesis; isopentenyl diphosphate biosynthesis via DXP pathway; isopentenyl diphosphate from 1-deoxy-D-xylulose 5-phosphate: step 2/6.</text>
</comment>
<dbReference type="Gene3D" id="3.90.550.10">
    <property type="entry name" value="Spore Coat Polysaccharide Biosynthesis Protein SpsA, Chain A"/>
    <property type="match status" value="1"/>
</dbReference>
<dbReference type="PANTHER" id="PTHR32125:SF4">
    <property type="entry name" value="2-C-METHYL-D-ERYTHRITOL 4-PHOSPHATE CYTIDYLYLTRANSFERASE, CHLOROPLASTIC"/>
    <property type="match status" value="1"/>
</dbReference>
<comment type="catalytic activity">
    <reaction evidence="1 7">
        <text>2-C-methyl-D-erythritol 4-phosphate + CTP + H(+) = 4-CDP-2-C-methyl-D-erythritol + diphosphate</text>
        <dbReference type="Rhea" id="RHEA:13429"/>
        <dbReference type="ChEBI" id="CHEBI:15378"/>
        <dbReference type="ChEBI" id="CHEBI:33019"/>
        <dbReference type="ChEBI" id="CHEBI:37563"/>
        <dbReference type="ChEBI" id="CHEBI:57823"/>
        <dbReference type="ChEBI" id="CHEBI:58262"/>
        <dbReference type="EC" id="2.7.7.60"/>
    </reaction>
</comment>
<evidence type="ECO:0000256" key="4">
    <source>
        <dbReference type="ARBA" id="ARBA00022679"/>
    </source>
</evidence>
<dbReference type="OrthoDB" id="9806837at2"/>
<sequence>MARFAVILPAAGASSRFQDKHYKKPFAPLAGRAVWLHSLHRFSQREDVIQIIVAVAPDDREDFLSRFSADITLLGVQVVEGGRERADSVHNALRHVKSDAEFVCVHDAARPCLSELWIDAVFQKAQQTGAAILAVPVTATLKRVDQSGVIVATQPREELWEAQTPQVFRRDWLLEAYEKRGGFPATDDAQLVERLGKKVHVVPGSSLNIKITTRDDLKLAEEILKVLPKPKGLGPIHPFAGDDLWR</sequence>
<dbReference type="UniPathway" id="UPA00056">
    <property type="reaction ID" value="UER00093"/>
</dbReference>
<evidence type="ECO:0000256" key="5">
    <source>
        <dbReference type="ARBA" id="ARBA00022695"/>
    </source>
</evidence>
<evidence type="ECO:0000256" key="7">
    <source>
        <dbReference type="HAMAP-Rule" id="MF_00108"/>
    </source>
</evidence>
<feature type="site" description="Positions MEP for the nucleophilic attack" evidence="7">
    <location>
        <position position="210"/>
    </location>
</feature>
<dbReference type="InterPro" id="IPR001228">
    <property type="entry name" value="IspD"/>
</dbReference>
<dbReference type="GO" id="GO:0019288">
    <property type="term" value="P:isopentenyl diphosphate biosynthetic process, methylerythritol 4-phosphate pathway"/>
    <property type="evidence" value="ECO:0007669"/>
    <property type="project" value="UniProtKB-UniRule"/>
</dbReference>
<comment type="function">
    <text evidence="7">Catalyzes the formation of 4-diphosphocytidyl-2-C-methyl-D-erythritol from CTP and 2-C-methyl-D-erythritol 4-phosphate (MEP).</text>
</comment>
<keyword evidence="9" id="KW-1185">Reference proteome</keyword>
<dbReference type="RefSeq" id="WP_095416388.1">
    <property type="nucleotide sequence ID" value="NZ_CP018477.1"/>
</dbReference>
<dbReference type="CDD" id="cd02516">
    <property type="entry name" value="CDP-ME_synthetase"/>
    <property type="match status" value="1"/>
</dbReference>
<dbReference type="InterPro" id="IPR034683">
    <property type="entry name" value="IspD/TarI"/>
</dbReference>
<gene>
    <name evidence="7" type="primary">ispD</name>
    <name evidence="8" type="ORF">THTE_4047</name>
</gene>
<accession>A0A286RL26</accession>
<protein>
    <recommendedName>
        <fullName evidence="7">2-C-methyl-D-erythritol 4-phosphate cytidylyltransferase</fullName>
        <ecNumber evidence="7">2.7.7.60</ecNumber>
    </recommendedName>
    <alternativeName>
        <fullName evidence="7">4-diphosphocytidyl-2C-methyl-D-erythritol synthase</fullName>
    </alternativeName>
    <alternativeName>
        <fullName evidence="7">MEP cytidylyltransferase</fullName>
        <shortName evidence="7">MCT</shortName>
    </alternativeName>
</protein>
<dbReference type="HAMAP" id="MF_00108">
    <property type="entry name" value="IspD"/>
    <property type="match status" value="1"/>
</dbReference>
<evidence type="ECO:0000256" key="6">
    <source>
        <dbReference type="ARBA" id="ARBA00023229"/>
    </source>
</evidence>
<feature type="site" description="Transition state stabilizer" evidence="7">
    <location>
        <position position="24"/>
    </location>
</feature>
<dbReference type="SUPFAM" id="SSF53448">
    <property type="entry name" value="Nucleotide-diphospho-sugar transferases"/>
    <property type="match status" value="1"/>
</dbReference>
<evidence type="ECO:0000313" key="9">
    <source>
        <dbReference type="Proteomes" id="UP000215086"/>
    </source>
</evidence>
<dbReference type="EC" id="2.7.7.60" evidence="7"/>
<dbReference type="NCBIfam" id="TIGR00453">
    <property type="entry name" value="ispD"/>
    <property type="match status" value="1"/>
</dbReference>
<evidence type="ECO:0000256" key="3">
    <source>
        <dbReference type="ARBA" id="ARBA00009789"/>
    </source>
</evidence>
<evidence type="ECO:0000256" key="1">
    <source>
        <dbReference type="ARBA" id="ARBA00001282"/>
    </source>
</evidence>
<keyword evidence="5 7" id="KW-0548">Nucleotidyltransferase</keyword>
<dbReference type="PROSITE" id="PS01295">
    <property type="entry name" value="ISPD"/>
    <property type="match status" value="1"/>
</dbReference>
<proteinExistence type="inferred from homology"/>
<evidence type="ECO:0000256" key="2">
    <source>
        <dbReference type="ARBA" id="ARBA00004787"/>
    </source>
</evidence>
<name>A0A286RL26_9BACT</name>
<dbReference type="InterPro" id="IPR029044">
    <property type="entry name" value="Nucleotide-diphossugar_trans"/>
</dbReference>